<feature type="binding site" evidence="9">
    <location>
        <position position="72"/>
    </location>
    <ligand>
        <name>4-amino-2-methyl-5-(diphosphooxymethyl)pyrimidine</name>
        <dbReference type="ChEBI" id="CHEBI:57841"/>
    </ligand>
</feature>
<comment type="catalytic activity">
    <reaction evidence="6 9 10">
        <text>4-methyl-5-(2-phosphooxyethyl)-thiazole + 4-amino-2-methyl-5-(diphosphooxymethyl)pyrimidine + H(+) = thiamine phosphate + diphosphate</text>
        <dbReference type="Rhea" id="RHEA:22328"/>
        <dbReference type="ChEBI" id="CHEBI:15378"/>
        <dbReference type="ChEBI" id="CHEBI:33019"/>
        <dbReference type="ChEBI" id="CHEBI:37575"/>
        <dbReference type="ChEBI" id="CHEBI:57841"/>
        <dbReference type="ChEBI" id="CHEBI:58296"/>
        <dbReference type="EC" id="2.5.1.3"/>
    </reaction>
</comment>
<evidence type="ECO:0000256" key="2">
    <source>
        <dbReference type="ARBA" id="ARBA00022679"/>
    </source>
</evidence>
<sequence>MKESPLHGLYAITDSTLMPDTNSLLFQVEQALRGGANIIQYRDKSTNQSLRLQQALALVDLCHQYQRPILINDDTELAKASGADGVHLGQGDGNVDQARAYLGSTAIIGNTCHNSLALAQTAYQQTADYVAFGAMFPSSTKPNASLAPISLINQAKATLAVPVVAIGGINMDNAGQVISAGADMIAIIHNLFASDDICAQAGQFNGLFN</sequence>
<reference evidence="13 14" key="1">
    <citation type="submission" date="2018-11" db="EMBL/GenBank/DDBJ databases">
        <title>The draft genome sequence of Amphritea opalescens ANRC-JH13T.</title>
        <authorList>
            <person name="Fang Z."/>
            <person name="Zhang Y."/>
            <person name="Han X."/>
        </authorList>
    </citation>
    <scope>NUCLEOTIDE SEQUENCE [LARGE SCALE GENOMIC DNA]</scope>
    <source>
        <strain evidence="13 14">ANRC-JH13</strain>
    </source>
</reference>
<comment type="caution">
    <text evidence="13">The sequence shown here is derived from an EMBL/GenBank/DDBJ whole genome shotgun (WGS) entry which is preliminary data.</text>
</comment>
<dbReference type="PANTHER" id="PTHR20857">
    <property type="entry name" value="THIAMINE-PHOSPHATE PYROPHOSPHORYLASE"/>
    <property type="match status" value="1"/>
</dbReference>
<dbReference type="Gene3D" id="3.20.20.70">
    <property type="entry name" value="Aldolase class I"/>
    <property type="match status" value="1"/>
</dbReference>
<comment type="similarity">
    <text evidence="9 10">Belongs to the thiamine-phosphate synthase family.</text>
</comment>
<evidence type="ECO:0000256" key="8">
    <source>
        <dbReference type="ARBA" id="ARBA00047883"/>
    </source>
</evidence>
<dbReference type="HAMAP" id="MF_00097">
    <property type="entry name" value="TMP_synthase"/>
    <property type="match status" value="1"/>
</dbReference>
<dbReference type="GO" id="GO:0009228">
    <property type="term" value="P:thiamine biosynthetic process"/>
    <property type="evidence" value="ECO:0007669"/>
    <property type="project" value="UniProtKB-KW"/>
</dbReference>
<dbReference type="CDD" id="cd00564">
    <property type="entry name" value="TMP_TenI"/>
    <property type="match status" value="1"/>
</dbReference>
<feature type="binding site" evidence="9">
    <location>
        <begin position="138"/>
        <end position="140"/>
    </location>
    <ligand>
        <name>2-[(2R,5Z)-2-carboxy-4-methylthiazol-5(2H)-ylidene]ethyl phosphate</name>
        <dbReference type="ChEBI" id="CHEBI:62899"/>
    </ligand>
</feature>
<dbReference type="UniPathway" id="UPA00060">
    <property type="reaction ID" value="UER00141"/>
</dbReference>
<dbReference type="Pfam" id="PF02581">
    <property type="entry name" value="TMP-TENI"/>
    <property type="match status" value="1"/>
</dbReference>
<dbReference type="GO" id="GO:0000287">
    <property type="term" value="F:magnesium ion binding"/>
    <property type="evidence" value="ECO:0007669"/>
    <property type="project" value="UniProtKB-UniRule"/>
</dbReference>
<dbReference type="OrthoDB" id="9789949at2"/>
<dbReference type="AlphaFoldDB" id="A0A430KMB9"/>
<dbReference type="InterPro" id="IPR036206">
    <property type="entry name" value="ThiamineP_synth_sf"/>
</dbReference>
<keyword evidence="14" id="KW-1185">Reference proteome</keyword>
<dbReference type="PANTHER" id="PTHR20857:SF15">
    <property type="entry name" value="THIAMINE-PHOSPHATE SYNTHASE"/>
    <property type="match status" value="1"/>
</dbReference>
<comment type="catalytic activity">
    <reaction evidence="7 9 10">
        <text>2-(2-carboxy-4-methylthiazol-5-yl)ethyl phosphate + 4-amino-2-methyl-5-(diphosphooxymethyl)pyrimidine + 2 H(+) = thiamine phosphate + CO2 + diphosphate</text>
        <dbReference type="Rhea" id="RHEA:47848"/>
        <dbReference type="ChEBI" id="CHEBI:15378"/>
        <dbReference type="ChEBI" id="CHEBI:16526"/>
        <dbReference type="ChEBI" id="CHEBI:33019"/>
        <dbReference type="ChEBI" id="CHEBI:37575"/>
        <dbReference type="ChEBI" id="CHEBI:57841"/>
        <dbReference type="ChEBI" id="CHEBI:62890"/>
        <dbReference type="EC" id="2.5.1.3"/>
    </reaction>
</comment>
<feature type="binding site" evidence="9">
    <location>
        <begin position="40"/>
        <end position="44"/>
    </location>
    <ligand>
        <name>4-amino-2-methyl-5-(diphosphooxymethyl)pyrimidine</name>
        <dbReference type="ChEBI" id="CHEBI:57841"/>
    </ligand>
</feature>
<evidence type="ECO:0000256" key="4">
    <source>
        <dbReference type="ARBA" id="ARBA00022842"/>
    </source>
</evidence>
<evidence type="ECO:0000256" key="1">
    <source>
        <dbReference type="ARBA" id="ARBA00005165"/>
    </source>
</evidence>
<feature type="binding site" evidence="9">
    <location>
        <position position="111"/>
    </location>
    <ligand>
        <name>4-amino-2-methyl-5-(diphosphooxymethyl)pyrimidine</name>
        <dbReference type="ChEBI" id="CHEBI:57841"/>
    </ligand>
</feature>
<feature type="binding site" evidence="9">
    <location>
        <position position="92"/>
    </location>
    <ligand>
        <name>Mg(2+)</name>
        <dbReference type="ChEBI" id="CHEBI:18420"/>
    </ligand>
</feature>
<keyword evidence="2 9" id="KW-0808">Transferase</keyword>
<evidence type="ECO:0000256" key="9">
    <source>
        <dbReference type="HAMAP-Rule" id="MF_00097"/>
    </source>
</evidence>
<evidence type="ECO:0000313" key="13">
    <source>
        <dbReference type="EMBL" id="RTE64628.1"/>
    </source>
</evidence>
<comment type="caution">
    <text evidence="9">Lacks conserved residue(s) required for the propagation of feature annotation.</text>
</comment>
<feature type="domain" description="Thiamine phosphate synthase/TenI" evidence="12">
    <location>
        <begin position="9"/>
        <end position="190"/>
    </location>
</feature>
<name>A0A430KMB9_9GAMM</name>
<evidence type="ECO:0000256" key="5">
    <source>
        <dbReference type="ARBA" id="ARBA00022977"/>
    </source>
</evidence>
<gene>
    <name evidence="9" type="primary">thiE</name>
    <name evidence="13" type="ORF">EH243_16110</name>
</gene>
<evidence type="ECO:0000256" key="6">
    <source>
        <dbReference type="ARBA" id="ARBA00047334"/>
    </source>
</evidence>
<keyword evidence="4 9" id="KW-0460">Magnesium</keyword>
<dbReference type="SUPFAM" id="SSF51391">
    <property type="entry name" value="Thiamin phosphate synthase"/>
    <property type="match status" value="1"/>
</dbReference>
<comment type="catalytic activity">
    <reaction evidence="8 9 10">
        <text>2-[(2R,5Z)-2-carboxy-4-methylthiazol-5(2H)-ylidene]ethyl phosphate + 4-amino-2-methyl-5-(diphosphooxymethyl)pyrimidine + 2 H(+) = thiamine phosphate + CO2 + diphosphate</text>
        <dbReference type="Rhea" id="RHEA:47844"/>
        <dbReference type="ChEBI" id="CHEBI:15378"/>
        <dbReference type="ChEBI" id="CHEBI:16526"/>
        <dbReference type="ChEBI" id="CHEBI:33019"/>
        <dbReference type="ChEBI" id="CHEBI:37575"/>
        <dbReference type="ChEBI" id="CHEBI:57841"/>
        <dbReference type="ChEBI" id="CHEBI:62899"/>
        <dbReference type="EC" id="2.5.1.3"/>
    </reaction>
</comment>
<dbReference type="Proteomes" id="UP000283087">
    <property type="component" value="Unassembled WGS sequence"/>
</dbReference>
<dbReference type="NCBIfam" id="TIGR00693">
    <property type="entry name" value="thiE"/>
    <property type="match status" value="1"/>
</dbReference>
<evidence type="ECO:0000256" key="3">
    <source>
        <dbReference type="ARBA" id="ARBA00022723"/>
    </source>
</evidence>
<dbReference type="InterPro" id="IPR022998">
    <property type="entry name" value="ThiamineP_synth_TenI"/>
</dbReference>
<organism evidence="13 14">
    <name type="scientific">Amphritea opalescens</name>
    <dbReference type="NCBI Taxonomy" id="2490544"/>
    <lineage>
        <taxon>Bacteria</taxon>
        <taxon>Pseudomonadati</taxon>
        <taxon>Pseudomonadota</taxon>
        <taxon>Gammaproteobacteria</taxon>
        <taxon>Oceanospirillales</taxon>
        <taxon>Oceanospirillaceae</taxon>
        <taxon>Amphritea</taxon>
    </lineage>
</organism>
<protein>
    <recommendedName>
        <fullName evidence="9">Thiamine-phosphate synthase</fullName>
        <shortName evidence="9">TP synthase</shortName>
        <shortName evidence="9">TPS</shortName>
        <ecNumber evidence="9">2.5.1.3</ecNumber>
    </recommendedName>
    <alternativeName>
        <fullName evidence="9">Thiamine-phosphate pyrophosphorylase</fullName>
        <shortName evidence="9">TMP pyrophosphorylase</shortName>
        <shortName evidence="9">TMP-PPase</shortName>
    </alternativeName>
</protein>
<dbReference type="GO" id="GO:0009229">
    <property type="term" value="P:thiamine diphosphate biosynthetic process"/>
    <property type="evidence" value="ECO:0007669"/>
    <property type="project" value="UniProtKB-UniRule"/>
</dbReference>
<feature type="binding site" evidence="9">
    <location>
        <position position="141"/>
    </location>
    <ligand>
        <name>4-amino-2-methyl-5-(diphosphooxymethyl)pyrimidine</name>
        <dbReference type="ChEBI" id="CHEBI:57841"/>
    </ligand>
</feature>
<feature type="binding site" evidence="9">
    <location>
        <position position="73"/>
    </location>
    <ligand>
        <name>Mg(2+)</name>
        <dbReference type="ChEBI" id="CHEBI:18420"/>
    </ligand>
</feature>
<dbReference type="InterPro" id="IPR034291">
    <property type="entry name" value="TMP_synthase"/>
</dbReference>
<evidence type="ECO:0000256" key="11">
    <source>
        <dbReference type="RuleBase" id="RU004253"/>
    </source>
</evidence>
<dbReference type="InterPro" id="IPR013785">
    <property type="entry name" value="Aldolase_TIM"/>
</dbReference>
<dbReference type="GO" id="GO:0004789">
    <property type="term" value="F:thiamine-phosphate diphosphorylase activity"/>
    <property type="evidence" value="ECO:0007669"/>
    <property type="project" value="UniProtKB-UniRule"/>
</dbReference>
<comment type="cofactor">
    <cofactor evidence="9">
        <name>Mg(2+)</name>
        <dbReference type="ChEBI" id="CHEBI:18420"/>
    </cofactor>
    <text evidence="9">Binds 1 Mg(2+) ion per subunit.</text>
</comment>
<evidence type="ECO:0000313" key="14">
    <source>
        <dbReference type="Proteomes" id="UP000283087"/>
    </source>
</evidence>
<keyword evidence="3 9" id="KW-0479">Metal-binding</keyword>
<accession>A0A430KMB9</accession>
<evidence type="ECO:0000256" key="7">
    <source>
        <dbReference type="ARBA" id="ARBA00047851"/>
    </source>
</evidence>
<proteinExistence type="inferred from homology"/>
<evidence type="ECO:0000259" key="12">
    <source>
        <dbReference type="Pfam" id="PF02581"/>
    </source>
</evidence>
<comment type="pathway">
    <text evidence="1 9 11">Cofactor biosynthesis; thiamine diphosphate biosynthesis; thiamine phosphate from 4-amino-2-methyl-5-diphosphomethylpyrimidine and 4-methyl-5-(2-phosphoethyl)-thiazole: step 1/1.</text>
</comment>
<dbReference type="GO" id="GO:0005737">
    <property type="term" value="C:cytoplasm"/>
    <property type="evidence" value="ECO:0007669"/>
    <property type="project" value="TreeGrafter"/>
</dbReference>
<feature type="binding site" evidence="9">
    <location>
        <position position="168"/>
    </location>
    <ligand>
        <name>2-[(2R,5Z)-2-carboxy-4-methylthiazol-5(2H)-ylidene]ethyl phosphate</name>
        <dbReference type="ChEBI" id="CHEBI:62899"/>
    </ligand>
</feature>
<dbReference type="EMBL" id="RQXW01000019">
    <property type="protein sequence ID" value="RTE64628.1"/>
    <property type="molecule type" value="Genomic_DNA"/>
</dbReference>
<dbReference type="EC" id="2.5.1.3" evidence="9"/>
<keyword evidence="5 9" id="KW-0784">Thiamine biosynthesis</keyword>
<evidence type="ECO:0000256" key="10">
    <source>
        <dbReference type="RuleBase" id="RU003826"/>
    </source>
</evidence>
<dbReference type="RefSeq" id="WP_126159691.1">
    <property type="nucleotide sequence ID" value="NZ_RQXW01000019.1"/>
</dbReference>
<comment type="function">
    <text evidence="9">Condenses 4-methyl-5-(beta-hydroxyethyl)thiazole monophosphate (THZ-P) and 2-methyl-4-amino-5-hydroxymethyl pyrimidine pyrophosphate (HMP-PP) to form thiamine monophosphate (TMP).</text>
</comment>